<proteinExistence type="inferred from homology"/>
<dbReference type="GO" id="GO:0016758">
    <property type="term" value="F:hexosyltransferase activity"/>
    <property type="evidence" value="ECO:0007669"/>
    <property type="project" value="UniProtKB-ARBA"/>
</dbReference>
<dbReference type="InterPro" id="IPR002213">
    <property type="entry name" value="UDP_glucos_trans"/>
</dbReference>
<comment type="similarity">
    <text evidence="1">Belongs to the glycosyltransferase 28 family.</text>
</comment>
<dbReference type="InterPro" id="IPR048284">
    <property type="entry name" value="EryCIII-like_N"/>
</dbReference>
<dbReference type="RefSeq" id="WP_261962882.1">
    <property type="nucleotide sequence ID" value="NZ_BAAAXA010000003.1"/>
</dbReference>
<keyword evidence="7" id="KW-1185">Reference proteome</keyword>
<evidence type="ECO:0000256" key="3">
    <source>
        <dbReference type="ARBA" id="ARBA00022679"/>
    </source>
</evidence>
<feature type="domain" description="Erythromycin biosynthesis protein CIII-like N-terminal" evidence="5">
    <location>
        <begin position="22"/>
        <end position="246"/>
    </location>
</feature>
<dbReference type="SUPFAM" id="SSF53756">
    <property type="entry name" value="UDP-Glycosyltransferase/glycogen phosphorylase"/>
    <property type="match status" value="1"/>
</dbReference>
<sequence>MRVLFMPMAQTTHYHQLVGLLWAFRAAGHDVRVIAQPGVLDAVTATGVIAVAAGGGYDIMEGAAEIVRAGADTVRRYPPGQMPPEARARLFQLRLVPHIRGAEDMAADVAAFAEGWRPDLVVADPLVYAAPIAAAVAGVPLVRHLWGPDMSRHIGLPGTGVDEAVDPRGAWPDELIALYGRYGAKPAADVAARTVDTTPLSLQLPGVPNRIATRYTSYNGASIAPARPAEPPPAEGGRSRVCVTWGSSSTALIGPQAFAVPKILQALRGLDLDVVVAVRPGDRERVGEVPSGVRVVCGVPLDLILPGCDAVIHQSGAGTTLTAAFYGVPQVTIPQVADQFMVSERLSATRAGVGLTGEAAGIEGIRAATQEILGAPAAAIAADRLRAEMHAQPAPAAIVPQLVELAERRSF</sequence>
<evidence type="ECO:0000259" key="4">
    <source>
        <dbReference type="Pfam" id="PF06722"/>
    </source>
</evidence>
<dbReference type="AlphaFoldDB" id="A0A9W6KLU0"/>
<keyword evidence="2" id="KW-0328">Glycosyltransferase</keyword>
<protein>
    <submittedName>
        <fullName evidence="6">Glycosyl transferase</fullName>
    </submittedName>
</protein>
<dbReference type="EMBL" id="BSFP01000027">
    <property type="protein sequence ID" value="GLL02929.1"/>
    <property type="molecule type" value="Genomic_DNA"/>
</dbReference>
<evidence type="ECO:0000313" key="7">
    <source>
        <dbReference type="Proteomes" id="UP001143480"/>
    </source>
</evidence>
<dbReference type="PANTHER" id="PTHR48050">
    <property type="entry name" value="STEROL 3-BETA-GLUCOSYLTRANSFERASE"/>
    <property type="match status" value="1"/>
</dbReference>
<dbReference type="Pfam" id="PF06722">
    <property type="entry name" value="EryCIII-like_C"/>
    <property type="match status" value="1"/>
</dbReference>
<reference evidence="6" key="2">
    <citation type="submission" date="2023-01" db="EMBL/GenBank/DDBJ databases">
        <authorList>
            <person name="Sun Q."/>
            <person name="Evtushenko L."/>
        </authorList>
    </citation>
    <scope>NUCLEOTIDE SEQUENCE</scope>
    <source>
        <strain evidence="6">VKM Ac-1321</strain>
    </source>
</reference>
<evidence type="ECO:0000256" key="2">
    <source>
        <dbReference type="ARBA" id="ARBA00022676"/>
    </source>
</evidence>
<reference evidence="6" key="1">
    <citation type="journal article" date="2014" name="Int. J. Syst. Evol. Microbiol.">
        <title>Complete genome sequence of Corynebacterium casei LMG S-19264T (=DSM 44701T), isolated from a smear-ripened cheese.</title>
        <authorList>
            <consortium name="US DOE Joint Genome Institute (JGI-PGF)"/>
            <person name="Walter F."/>
            <person name="Albersmeier A."/>
            <person name="Kalinowski J."/>
            <person name="Ruckert C."/>
        </authorList>
    </citation>
    <scope>NUCLEOTIDE SEQUENCE</scope>
    <source>
        <strain evidence="6">VKM Ac-1321</strain>
    </source>
</reference>
<evidence type="ECO:0000256" key="1">
    <source>
        <dbReference type="ARBA" id="ARBA00006962"/>
    </source>
</evidence>
<dbReference type="InterPro" id="IPR010610">
    <property type="entry name" value="EryCIII-like_C"/>
</dbReference>
<comment type="caution">
    <text evidence="6">The sequence shown here is derived from an EMBL/GenBank/DDBJ whole genome shotgun (WGS) entry which is preliminary data.</text>
</comment>
<evidence type="ECO:0000259" key="5">
    <source>
        <dbReference type="Pfam" id="PF21036"/>
    </source>
</evidence>
<dbReference type="GO" id="GO:0008194">
    <property type="term" value="F:UDP-glycosyltransferase activity"/>
    <property type="evidence" value="ECO:0007669"/>
    <property type="project" value="InterPro"/>
</dbReference>
<name>A0A9W6KLU0_9ACTN</name>
<dbReference type="Gene3D" id="3.40.50.2000">
    <property type="entry name" value="Glycogen Phosphorylase B"/>
    <property type="match status" value="2"/>
</dbReference>
<keyword evidence="3 6" id="KW-0808">Transferase</keyword>
<dbReference type="GO" id="GO:0017000">
    <property type="term" value="P:antibiotic biosynthetic process"/>
    <property type="evidence" value="ECO:0007669"/>
    <property type="project" value="UniProtKB-ARBA"/>
</dbReference>
<dbReference type="InterPro" id="IPR050426">
    <property type="entry name" value="Glycosyltransferase_28"/>
</dbReference>
<dbReference type="PANTHER" id="PTHR48050:SF13">
    <property type="entry name" value="STEROL 3-BETA-GLUCOSYLTRANSFERASE UGT80A2"/>
    <property type="match status" value="1"/>
</dbReference>
<dbReference type="CDD" id="cd03784">
    <property type="entry name" value="GT1_Gtf-like"/>
    <property type="match status" value="1"/>
</dbReference>
<organism evidence="6 7">
    <name type="scientific">Dactylosporangium matsuzakiense</name>
    <dbReference type="NCBI Taxonomy" id="53360"/>
    <lineage>
        <taxon>Bacteria</taxon>
        <taxon>Bacillati</taxon>
        <taxon>Actinomycetota</taxon>
        <taxon>Actinomycetes</taxon>
        <taxon>Micromonosporales</taxon>
        <taxon>Micromonosporaceae</taxon>
        <taxon>Dactylosporangium</taxon>
    </lineage>
</organism>
<dbReference type="Pfam" id="PF21036">
    <property type="entry name" value="EryCIII-like_N"/>
    <property type="match status" value="1"/>
</dbReference>
<gene>
    <name evidence="6" type="ORF">GCM10017581_046710</name>
</gene>
<accession>A0A9W6KLU0</accession>
<evidence type="ECO:0000313" key="6">
    <source>
        <dbReference type="EMBL" id="GLL02929.1"/>
    </source>
</evidence>
<feature type="domain" description="Erythromycin biosynthesis protein CIII-like C-terminal" evidence="4">
    <location>
        <begin position="263"/>
        <end position="405"/>
    </location>
</feature>
<dbReference type="Proteomes" id="UP001143480">
    <property type="component" value="Unassembled WGS sequence"/>
</dbReference>